<evidence type="ECO:0000313" key="4">
    <source>
        <dbReference type="Proteomes" id="UP000180246"/>
    </source>
</evidence>
<feature type="region of interest" description="Disordered" evidence="1">
    <location>
        <begin position="155"/>
        <end position="207"/>
    </location>
</feature>
<evidence type="ECO:0000313" key="3">
    <source>
        <dbReference type="EMBL" id="OIJ39720.1"/>
    </source>
</evidence>
<organism evidence="3 4">
    <name type="scientific">Massilia timonae</name>
    <dbReference type="NCBI Taxonomy" id="47229"/>
    <lineage>
        <taxon>Bacteria</taxon>
        <taxon>Pseudomonadati</taxon>
        <taxon>Pseudomonadota</taxon>
        <taxon>Betaproteobacteria</taxon>
        <taxon>Burkholderiales</taxon>
        <taxon>Oxalobacteraceae</taxon>
        <taxon>Telluria group</taxon>
        <taxon>Massilia</taxon>
    </lineage>
</organism>
<reference evidence="3 4" key="1">
    <citation type="submission" date="2014-10" db="EMBL/GenBank/DDBJ databases">
        <authorList>
            <person name="Seo M.-J."/>
            <person name="Seok Y.J."/>
            <person name="Cha I.-T."/>
        </authorList>
    </citation>
    <scope>NUCLEOTIDE SEQUENCE [LARGE SCALE GENOMIC DNA]</scope>
    <source>
        <strain evidence="3 4">NEU</strain>
    </source>
</reference>
<protein>
    <submittedName>
        <fullName evidence="3">Uncharacterized protein</fullName>
    </submittedName>
</protein>
<keyword evidence="2" id="KW-1133">Transmembrane helix</keyword>
<evidence type="ECO:0000256" key="1">
    <source>
        <dbReference type="SAM" id="MobiDB-lite"/>
    </source>
</evidence>
<feature type="transmembrane region" description="Helical" evidence="2">
    <location>
        <begin position="123"/>
        <end position="144"/>
    </location>
</feature>
<name>A0A1S2N4J6_9BURK</name>
<keyword evidence="2" id="KW-0812">Transmembrane</keyword>
<proteinExistence type="predicted"/>
<feature type="transmembrane region" description="Helical" evidence="2">
    <location>
        <begin position="94"/>
        <end position="117"/>
    </location>
</feature>
<feature type="transmembrane region" description="Helical" evidence="2">
    <location>
        <begin position="7"/>
        <end position="32"/>
    </location>
</feature>
<dbReference type="EMBL" id="JRYB01000001">
    <property type="protein sequence ID" value="OIJ39720.1"/>
    <property type="molecule type" value="Genomic_DNA"/>
</dbReference>
<feature type="compositionally biased region" description="Basic and acidic residues" evidence="1">
    <location>
        <begin position="174"/>
        <end position="184"/>
    </location>
</feature>
<gene>
    <name evidence="3" type="ORF">LO55_2362</name>
</gene>
<comment type="caution">
    <text evidence="3">The sequence shown here is derived from an EMBL/GenBank/DDBJ whole genome shotgun (WGS) entry which is preliminary data.</text>
</comment>
<accession>A0A1S2N4J6</accession>
<dbReference type="AlphaFoldDB" id="A0A1S2N4J6"/>
<feature type="compositionally biased region" description="Acidic residues" evidence="1">
    <location>
        <begin position="164"/>
        <end position="173"/>
    </location>
</feature>
<evidence type="ECO:0000256" key="2">
    <source>
        <dbReference type="SAM" id="Phobius"/>
    </source>
</evidence>
<dbReference type="RefSeq" id="WP_071361566.1">
    <property type="nucleotide sequence ID" value="NZ_JRYB01000001.1"/>
</dbReference>
<sequence length="207" mass="22493">MHLISRIFLVGYLLIVALFFTCGIGLIVLSALEAWNALNPGIDAPVRARFEILLECIGLLTIAVASLELGQTVLEEEIQRSANISSPTRVRRFLSRFLIVVVVSLSVETLIGVFQFVHGKPEYLPHAASVGLAAAAILATWGLFVRMNTEAEKLEPEAMAEVKAEDDEVEGEDSGDKPETEPVHANEIPPHHAPGQPHPGHPPGRKE</sequence>
<feature type="compositionally biased region" description="Pro residues" evidence="1">
    <location>
        <begin position="196"/>
        <end position="207"/>
    </location>
</feature>
<keyword evidence="2" id="KW-0472">Membrane</keyword>
<feature type="transmembrane region" description="Helical" evidence="2">
    <location>
        <begin position="52"/>
        <end position="74"/>
    </location>
</feature>
<dbReference type="Proteomes" id="UP000180246">
    <property type="component" value="Unassembled WGS sequence"/>
</dbReference>